<name>A0ABD1XMD1_9MARC</name>
<evidence type="ECO:0000313" key="1">
    <source>
        <dbReference type="EMBL" id="KAL2610077.1"/>
    </source>
</evidence>
<keyword evidence="2" id="KW-1185">Reference proteome</keyword>
<gene>
    <name evidence="1" type="ORF">R1flu_028650</name>
</gene>
<comment type="caution">
    <text evidence="1">The sequence shown here is derived from an EMBL/GenBank/DDBJ whole genome shotgun (WGS) entry which is preliminary data.</text>
</comment>
<dbReference type="AlphaFoldDB" id="A0ABD1XMD1"/>
<sequence length="106" mass="12128">MGTPDHAREPCPDRMILVGRLVWVQLGDLHGISLGNEKFASWGEAVGWNSGCEDKRAENRWEFRCMGWIVLHVRLFDGLSKAKRGSLEFDLGRCGYWWISSTQGWC</sequence>
<proteinExistence type="predicted"/>
<dbReference type="EMBL" id="JBHFFA010000008">
    <property type="protein sequence ID" value="KAL2610077.1"/>
    <property type="molecule type" value="Genomic_DNA"/>
</dbReference>
<organism evidence="1 2">
    <name type="scientific">Riccia fluitans</name>
    <dbReference type="NCBI Taxonomy" id="41844"/>
    <lineage>
        <taxon>Eukaryota</taxon>
        <taxon>Viridiplantae</taxon>
        <taxon>Streptophyta</taxon>
        <taxon>Embryophyta</taxon>
        <taxon>Marchantiophyta</taxon>
        <taxon>Marchantiopsida</taxon>
        <taxon>Marchantiidae</taxon>
        <taxon>Marchantiales</taxon>
        <taxon>Ricciaceae</taxon>
        <taxon>Riccia</taxon>
    </lineage>
</organism>
<accession>A0ABD1XMD1</accession>
<reference evidence="1 2" key="1">
    <citation type="submission" date="2024-09" db="EMBL/GenBank/DDBJ databases">
        <title>Chromosome-scale assembly of Riccia fluitans.</title>
        <authorList>
            <person name="Paukszto L."/>
            <person name="Sawicki J."/>
            <person name="Karawczyk K."/>
            <person name="Piernik-Szablinska J."/>
            <person name="Szczecinska M."/>
            <person name="Mazdziarz M."/>
        </authorList>
    </citation>
    <scope>NUCLEOTIDE SEQUENCE [LARGE SCALE GENOMIC DNA]</scope>
    <source>
        <strain evidence="1">Rf_01</strain>
        <tissue evidence="1">Aerial parts of the thallus</tissue>
    </source>
</reference>
<evidence type="ECO:0000313" key="2">
    <source>
        <dbReference type="Proteomes" id="UP001605036"/>
    </source>
</evidence>
<protein>
    <submittedName>
        <fullName evidence="1">Uncharacterized protein</fullName>
    </submittedName>
</protein>
<dbReference type="Proteomes" id="UP001605036">
    <property type="component" value="Unassembled WGS sequence"/>
</dbReference>